<keyword evidence="3" id="KW-0560">Oxidoreductase</keyword>
<dbReference type="GO" id="GO:0016705">
    <property type="term" value="F:oxidoreductase activity, acting on paired donors, with incorporation or reduction of molecular oxygen"/>
    <property type="evidence" value="ECO:0007669"/>
    <property type="project" value="InterPro"/>
</dbReference>
<dbReference type="GO" id="GO:0004497">
    <property type="term" value="F:monooxygenase activity"/>
    <property type="evidence" value="ECO:0007669"/>
    <property type="project" value="UniProtKB-KW"/>
</dbReference>
<dbReference type="PANTHER" id="PTHR30011">
    <property type="entry name" value="ALKANESULFONATE MONOOXYGENASE-RELATED"/>
    <property type="match status" value="1"/>
</dbReference>
<evidence type="ECO:0000256" key="1">
    <source>
        <dbReference type="ARBA" id="ARBA00022630"/>
    </source>
</evidence>
<evidence type="ECO:0000313" key="8">
    <source>
        <dbReference type="EMBL" id="CCO45833.1"/>
    </source>
</evidence>
<keyword evidence="4" id="KW-0503">Monooxygenase</keyword>
<feature type="binding site" evidence="6">
    <location>
        <position position="220"/>
    </location>
    <ligand>
        <name>FMN</name>
        <dbReference type="ChEBI" id="CHEBI:58210"/>
    </ligand>
</feature>
<evidence type="ECO:0000256" key="4">
    <source>
        <dbReference type="ARBA" id="ARBA00023033"/>
    </source>
</evidence>
<reference evidence="8 9" key="1">
    <citation type="journal article" date="2013" name="ISME J.">
        <title>Comparative genomics of pathogenic lineages of Vibrio nigripulchritudo identifies virulence-associated traits.</title>
        <authorList>
            <person name="Goudenege D."/>
            <person name="Labreuche Y."/>
            <person name="Krin E."/>
            <person name="Ansquer D."/>
            <person name="Mangenot S."/>
            <person name="Calteau A."/>
            <person name="Medigue C."/>
            <person name="Mazel D."/>
            <person name="Polz M.F."/>
            <person name="Le Roux F."/>
        </authorList>
    </citation>
    <scope>NUCLEOTIDE SEQUENCE [LARGE SCALE GENOMIC DNA]</scope>
    <source>
        <strain evidence="8 9">SOn1</strain>
    </source>
</reference>
<dbReference type="RefSeq" id="WP_022611169.1">
    <property type="nucleotide sequence ID" value="NZ_LK391965.1"/>
</dbReference>
<comment type="caution">
    <text evidence="8">The sequence shown here is derived from an EMBL/GenBank/DDBJ whole genome shotgun (WGS) entry which is preliminary data.</text>
</comment>
<feature type="binding site" evidence="6">
    <location>
        <position position="58"/>
    </location>
    <ligand>
        <name>FMN</name>
        <dbReference type="ChEBI" id="CHEBI:58210"/>
    </ligand>
</feature>
<feature type="domain" description="Luciferase-like" evidence="7">
    <location>
        <begin position="37"/>
        <end position="387"/>
    </location>
</feature>
<dbReference type="InterPro" id="IPR036661">
    <property type="entry name" value="Luciferase-like_sf"/>
</dbReference>
<name>A0AAV2VMC5_9VIBR</name>
<feature type="binding site" evidence="6">
    <location>
        <position position="97"/>
    </location>
    <ligand>
        <name>FMN</name>
        <dbReference type="ChEBI" id="CHEBI:58210"/>
    </ligand>
</feature>
<keyword evidence="2 6" id="KW-0288">FMN</keyword>
<dbReference type="AlphaFoldDB" id="A0AAV2VMC5"/>
<protein>
    <submittedName>
        <fullName evidence="8">Luciferase-like</fullName>
    </submittedName>
</protein>
<evidence type="ECO:0000313" key="9">
    <source>
        <dbReference type="Proteomes" id="UP000018211"/>
    </source>
</evidence>
<organism evidence="8 9">
    <name type="scientific">Vibrio nigripulchritudo SOn1</name>
    <dbReference type="NCBI Taxonomy" id="1238450"/>
    <lineage>
        <taxon>Bacteria</taxon>
        <taxon>Pseudomonadati</taxon>
        <taxon>Pseudomonadota</taxon>
        <taxon>Gammaproteobacteria</taxon>
        <taxon>Vibrionales</taxon>
        <taxon>Vibrionaceae</taxon>
        <taxon>Vibrio</taxon>
    </lineage>
</organism>
<dbReference type="InterPro" id="IPR011251">
    <property type="entry name" value="Luciferase-like_dom"/>
</dbReference>
<keyword evidence="1 6" id="KW-0285">Flavoprotein</keyword>
<comment type="similarity">
    <text evidence="5">Belongs to the NtaA/SnaA/DszA monooxygenase family.</text>
</comment>
<evidence type="ECO:0000256" key="3">
    <source>
        <dbReference type="ARBA" id="ARBA00023002"/>
    </source>
</evidence>
<accession>A0AAV2VMC5</accession>
<dbReference type="Gene3D" id="3.20.20.30">
    <property type="entry name" value="Luciferase-like domain"/>
    <property type="match status" value="1"/>
</dbReference>
<dbReference type="PIRSF" id="PIRSF000337">
    <property type="entry name" value="NTA_MOA"/>
    <property type="match status" value="1"/>
</dbReference>
<dbReference type="SUPFAM" id="SSF51679">
    <property type="entry name" value="Bacterial luciferase-like"/>
    <property type="match status" value="1"/>
</dbReference>
<proteinExistence type="inferred from homology"/>
<feature type="binding site" evidence="6">
    <location>
        <position position="219"/>
    </location>
    <ligand>
        <name>FMN</name>
        <dbReference type="ChEBI" id="CHEBI:58210"/>
    </ligand>
</feature>
<dbReference type="InterPro" id="IPR051260">
    <property type="entry name" value="Diverse_substr_monoxygenases"/>
</dbReference>
<evidence type="ECO:0000256" key="5">
    <source>
        <dbReference type="ARBA" id="ARBA00033748"/>
    </source>
</evidence>
<evidence type="ECO:0000259" key="7">
    <source>
        <dbReference type="Pfam" id="PF00296"/>
    </source>
</evidence>
<sequence length="436" mass="48750">MKENKQLCIGMALAASWMTKNGWRRSNSGIEDLYSTDFYVELAKKAEKAKLDFLFRPDTLFVNTAVLDAEPGFSSLDPMVLIATLARETEKIGLISTASTTYNPPYVVARQLQSLNWITKGRIGWNVVTAIDGNKNFGEDTMMSSEEKYIKAEEFTKVVQELWQSYPYDSLIMDKETGHYADTSQISPIEHKGDYFSVEGPLNVPGHPSGSIPLFQAGSSNSGRNFASRVADAVFAATPDIEAGVELRKDLRKRAETQGRNPDQIKVFPGISLYLAETKEEAEELYQETHAQVPLSRKHNYVKEAIGLDISLLSEETIITPDMLPKLDRQVRSKTHSDLIRRLIEREQPTVAELLKRPEVAGSSHWLVVGTPEDAFNEIEQRFRAGAADGIIAVPGGSIESMNLFFEKLMPMLSQSGLFKKEYNGNTLREHLNSYG</sequence>
<dbReference type="NCBIfam" id="TIGR03860">
    <property type="entry name" value="FMN_nitrolo"/>
    <property type="match status" value="1"/>
</dbReference>
<evidence type="ECO:0000256" key="6">
    <source>
        <dbReference type="PIRSR" id="PIRSR000337-1"/>
    </source>
</evidence>
<dbReference type="Proteomes" id="UP000018211">
    <property type="component" value="Unassembled WGS sequence"/>
</dbReference>
<dbReference type="Pfam" id="PF00296">
    <property type="entry name" value="Bac_luciferase"/>
    <property type="match status" value="1"/>
</dbReference>
<dbReference type="InterPro" id="IPR016215">
    <property type="entry name" value="NTA_MOA"/>
</dbReference>
<gene>
    <name evidence="8" type="ORF">VIBNISOn1_160008</name>
</gene>
<evidence type="ECO:0000256" key="2">
    <source>
        <dbReference type="ARBA" id="ARBA00022643"/>
    </source>
</evidence>
<dbReference type="PANTHER" id="PTHR30011:SF16">
    <property type="entry name" value="C2H2 FINGER DOMAIN TRANSCRIPTION FACTOR (EUROFUNG)-RELATED"/>
    <property type="match status" value="1"/>
</dbReference>
<feature type="binding site" evidence="6">
    <location>
        <position position="149"/>
    </location>
    <ligand>
        <name>FMN</name>
        <dbReference type="ChEBI" id="CHEBI:58210"/>
    </ligand>
</feature>
<dbReference type="EMBL" id="CAOF01000068">
    <property type="protein sequence ID" value="CCO45833.1"/>
    <property type="molecule type" value="Genomic_DNA"/>
</dbReference>